<comment type="caution">
    <text evidence="1">The sequence shown here is derived from an EMBL/GenBank/DDBJ whole genome shotgun (WGS) entry which is preliminary data.</text>
</comment>
<evidence type="ECO:0000313" key="2">
    <source>
        <dbReference type="Proteomes" id="UP000807769"/>
    </source>
</evidence>
<evidence type="ECO:0000313" key="1">
    <source>
        <dbReference type="EMBL" id="KAG1824619.1"/>
    </source>
</evidence>
<keyword evidence="2" id="KW-1185">Reference proteome</keyword>
<dbReference type="RefSeq" id="XP_041198336.1">
    <property type="nucleotide sequence ID" value="XM_041343446.1"/>
</dbReference>
<evidence type="ECO:0008006" key="3">
    <source>
        <dbReference type="Google" id="ProtNLM"/>
    </source>
</evidence>
<dbReference type="EMBL" id="JABBWG010000003">
    <property type="protein sequence ID" value="KAG1824619.1"/>
    <property type="molecule type" value="Genomic_DNA"/>
</dbReference>
<gene>
    <name evidence="1" type="ORF">BJ212DRAFT_539519</name>
</gene>
<sequence>MQCAGIVVPGTLTSCNDSEDCRIVPTESQLSIIDRYAHRVRFLDMMWYDWESHLVQSFLQTLAYSSKVLMPNLRCLSGAFMLHLLRPLPGPRLQDITIDSVFKSGKDNFSERTALHVALQTLYSCCPSLEKFRFGTYDHLMCSRIITWDAHTARAASHSIEKLQKLRTVAVPAITKDALAYLGCLSCLISLETHLPTGSDFEDVFRSSRTPLPFRNLRSIVWDIDDWAHVEVFTRIWSHRLTELSLRSKVHFDPGLLEIVLESFHTREAFKYLQSIRFSELSLCPLTTTIIITINTIRPLFHLNHLRVVYFDTRSSIWVDNNDLKKVAEAWPCLEEFSLNDTYGCHNPAPGVTLPGLVEFIELCPHLTTLCIGTITLAGVDMPLDEDFHMDNFEPCRSSVLELVVARYPYTQERRSGSTWDHRLTYFFESLFRLRHMYTYRYPLIVRYHSEWYLLLTRSTVTHLRCHFSSV</sequence>
<protein>
    <recommendedName>
        <fullName evidence="3">F-box domain-containing protein</fullName>
    </recommendedName>
</protein>
<dbReference type="Proteomes" id="UP000807769">
    <property type="component" value="Unassembled WGS sequence"/>
</dbReference>
<dbReference type="AlphaFoldDB" id="A0A9P7JI88"/>
<reference evidence="1" key="1">
    <citation type="journal article" date="2020" name="New Phytol.">
        <title>Comparative genomics reveals dynamic genome evolution in host specialist ectomycorrhizal fungi.</title>
        <authorList>
            <person name="Lofgren L.A."/>
            <person name="Nguyen N.H."/>
            <person name="Vilgalys R."/>
            <person name="Ruytinx J."/>
            <person name="Liao H.L."/>
            <person name="Branco S."/>
            <person name="Kuo A."/>
            <person name="LaButti K."/>
            <person name="Lipzen A."/>
            <person name="Andreopoulos W."/>
            <person name="Pangilinan J."/>
            <person name="Riley R."/>
            <person name="Hundley H."/>
            <person name="Na H."/>
            <person name="Barry K."/>
            <person name="Grigoriev I.V."/>
            <person name="Stajich J.E."/>
            <person name="Kennedy P.G."/>
        </authorList>
    </citation>
    <scope>NUCLEOTIDE SEQUENCE</scope>
    <source>
        <strain evidence="1">MN1</strain>
    </source>
</reference>
<name>A0A9P7JI88_9AGAM</name>
<dbReference type="InterPro" id="IPR032675">
    <property type="entry name" value="LRR_dom_sf"/>
</dbReference>
<dbReference type="Gene3D" id="3.80.10.10">
    <property type="entry name" value="Ribonuclease Inhibitor"/>
    <property type="match status" value="1"/>
</dbReference>
<dbReference type="GeneID" id="64637462"/>
<accession>A0A9P7JI88</accession>
<organism evidence="1 2">
    <name type="scientific">Suillus subaureus</name>
    <dbReference type="NCBI Taxonomy" id="48587"/>
    <lineage>
        <taxon>Eukaryota</taxon>
        <taxon>Fungi</taxon>
        <taxon>Dikarya</taxon>
        <taxon>Basidiomycota</taxon>
        <taxon>Agaricomycotina</taxon>
        <taxon>Agaricomycetes</taxon>
        <taxon>Agaricomycetidae</taxon>
        <taxon>Boletales</taxon>
        <taxon>Suillineae</taxon>
        <taxon>Suillaceae</taxon>
        <taxon>Suillus</taxon>
    </lineage>
</organism>
<dbReference type="OrthoDB" id="2670533at2759"/>
<proteinExistence type="predicted"/>